<protein>
    <submittedName>
        <fullName evidence="1">Uncharacterized protein</fullName>
    </submittedName>
</protein>
<dbReference type="Proteomes" id="UP000195570">
    <property type="component" value="Unassembled WGS sequence"/>
</dbReference>
<dbReference type="VEuPathDB" id="TriTrypDB:TEOVI_000722700"/>
<evidence type="ECO:0000313" key="1">
    <source>
        <dbReference type="EMBL" id="SCU65042.1"/>
    </source>
</evidence>
<comment type="caution">
    <text evidence="1">The sequence shown here is derived from an EMBL/GenBank/DDBJ whole genome shotgun (WGS) entry which is preliminary data.</text>
</comment>
<name>A0A1G4I0C3_TRYEQ</name>
<evidence type="ECO:0000313" key="2">
    <source>
        <dbReference type="Proteomes" id="UP000195570"/>
    </source>
</evidence>
<dbReference type="EMBL" id="CZPT02000209">
    <property type="protein sequence ID" value="SCU65042.1"/>
    <property type="molecule type" value="Genomic_DNA"/>
</dbReference>
<dbReference type="RefSeq" id="XP_067076701.1">
    <property type="nucleotide sequence ID" value="XM_067220600.1"/>
</dbReference>
<accession>A0A1G4I0C3</accession>
<sequence length="265" mass="28953">MRVALTVDSTCDDLFEAVSRIVASGQGGVTSLVVNKRHNAVPNTVVVERDGNPYLLLLLITCSDLQLLFRSDCAHDYLKAAHRATACPIYIVVIGYPTGPRCPPFWTGVAQLCTDPHLLDVLVGIDFASSVERSDEIVVAHGMKATKDPKVGQNLVRMDGRRKCDPTDFDTLYLDMLSEIATVSEHRASIIKSAFPSLHALLEAIDSGTLERVRVRGYDEERSCSTLDPYISKVLSTDYTATGSVEGAASLVEVSKKFFQQSSEK</sequence>
<organism evidence="1 2">
    <name type="scientific">Trypanosoma equiperdum</name>
    <dbReference type="NCBI Taxonomy" id="5694"/>
    <lineage>
        <taxon>Eukaryota</taxon>
        <taxon>Discoba</taxon>
        <taxon>Euglenozoa</taxon>
        <taxon>Kinetoplastea</taxon>
        <taxon>Metakinetoplastina</taxon>
        <taxon>Trypanosomatida</taxon>
        <taxon>Trypanosomatidae</taxon>
        <taxon>Trypanosoma</taxon>
    </lineage>
</organism>
<dbReference type="AlphaFoldDB" id="A0A1G4I0C3"/>
<dbReference type="GeneID" id="92381161"/>
<keyword evidence="2" id="KW-1185">Reference proteome</keyword>
<gene>
    <name evidence="1" type="ORF">TEOVI_000722700</name>
</gene>
<proteinExistence type="predicted"/>
<reference evidence="1" key="1">
    <citation type="submission" date="2016-09" db="EMBL/GenBank/DDBJ databases">
        <authorList>
            <person name="Hebert L."/>
            <person name="Moumen B."/>
        </authorList>
    </citation>
    <scope>NUCLEOTIDE SEQUENCE [LARGE SCALE GENOMIC DNA]</scope>
    <source>
        <strain evidence="1">OVI</strain>
    </source>
</reference>